<evidence type="ECO:0000313" key="2">
    <source>
        <dbReference type="Proteomes" id="UP000499080"/>
    </source>
</evidence>
<proteinExistence type="predicted"/>
<organism evidence="1 2">
    <name type="scientific">Araneus ventricosus</name>
    <name type="common">Orbweaver spider</name>
    <name type="synonym">Epeira ventricosa</name>
    <dbReference type="NCBI Taxonomy" id="182803"/>
    <lineage>
        <taxon>Eukaryota</taxon>
        <taxon>Metazoa</taxon>
        <taxon>Ecdysozoa</taxon>
        <taxon>Arthropoda</taxon>
        <taxon>Chelicerata</taxon>
        <taxon>Arachnida</taxon>
        <taxon>Araneae</taxon>
        <taxon>Araneomorphae</taxon>
        <taxon>Entelegynae</taxon>
        <taxon>Araneoidea</taxon>
        <taxon>Araneidae</taxon>
        <taxon>Araneus</taxon>
    </lineage>
</organism>
<reference evidence="1 2" key="1">
    <citation type="journal article" date="2019" name="Sci. Rep.">
        <title>Orb-weaving spider Araneus ventricosus genome elucidates the spidroin gene catalogue.</title>
        <authorList>
            <person name="Kono N."/>
            <person name="Nakamura H."/>
            <person name="Ohtoshi R."/>
            <person name="Moran D.A.P."/>
            <person name="Shinohara A."/>
            <person name="Yoshida Y."/>
            <person name="Fujiwara M."/>
            <person name="Mori M."/>
            <person name="Tomita M."/>
            <person name="Arakawa K."/>
        </authorList>
    </citation>
    <scope>NUCLEOTIDE SEQUENCE [LARGE SCALE GENOMIC DNA]</scope>
</reference>
<keyword evidence="2" id="KW-1185">Reference proteome</keyword>
<gene>
    <name evidence="1" type="ORF">AVEN_160919_1</name>
</gene>
<dbReference type="EMBL" id="BGPR01005989">
    <property type="protein sequence ID" value="GBN15129.1"/>
    <property type="molecule type" value="Genomic_DNA"/>
</dbReference>
<name>A0A4Y2LL13_ARAVE</name>
<evidence type="ECO:0008006" key="3">
    <source>
        <dbReference type="Google" id="ProtNLM"/>
    </source>
</evidence>
<dbReference type="AlphaFoldDB" id="A0A4Y2LL13"/>
<dbReference type="Proteomes" id="UP000499080">
    <property type="component" value="Unassembled WGS sequence"/>
</dbReference>
<protein>
    <recommendedName>
        <fullName evidence="3">RNase H type-1 domain-containing protein</fullName>
    </recommendedName>
</protein>
<comment type="caution">
    <text evidence="1">The sequence shown here is derived from an EMBL/GenBank/DDBJ whole genome shotgun (WGS) entry which is preliminary data.</text>
</comment>
<sequence>MVGGRCLGEGACGNSGNELADHYAKIASASGDDIDIPAPYFYVKFKIKINIIEEWEKYWLHDDSESVRRIRGFVEHVNTEIAEIHLQ</sequence>
<accession>A0A4Y2LL13</accession>
<evidence type="ECO:0000313" key="1">
    <source>
        <dbReference type="EMBL" id="GBN15129.1"/>
    </source>
</evidence>